<dbReference type="Gene3D" id="3.40.50.2020">
    <property type="match status" value="1"/>
</dbReference>
<dbReference type="PANTHER" id="PTHR47505">
    <property type="entry name" value="DNA UTILIZATION PROTEIN YHGH"/>
    <property type="match status" value="1"/>
</dbReference>
<gene>
    <name evidence="1" type="ORF">GCM10023257_72790</name>
</gene>
<dbReference type="SUPFAM" id="SSF53271">
    <property type="entry name" value="PRTase-like"/>
    <property type="match status" value="1"/>
</dbReference>
<dbReference type="Proteomes" id="UP001500610">
    <property type="component" value="Unassembled WGS sequence"/>
</dbReference>
<dbReference type="PANTHER" id="PTHR47505:SF1">
    <property type="entry name" value="DNA UTILIZATION PROTEIN YHGH"/>
    <property type="match status" value="1"/>
</dbReference>
<organism evidence="1 2">
    <name type="scientific">Streptomyces hyderabadensis</name>
    <dbReference type="NCBI Taxonomy" id="598549"/>
    <lineage>
        <taxon>Bacteria</taxon>
        <taxon>Bacillati</taxon>
        <taxon>Actinomycetota</taxon>
        <taxon>Actinomycetes</taxon>
        <taxon>Kitasatosporales</taxon>
        <taxon>Streptomycetaceae</taxon>
        <taxon>Streptomyces</taxon>
    </lineage>
</organism>
<dbReference type="InterPro" id="IPR051910">
    <property type="entry name" value="ComF/GntX_DNA_util-trans"/>
</dbReference>
<dbReference type="InterPro" id="IPR029057">
    <property type="entry name" value="PRTase-like"/>
</dbReference>
<sequence>MARRPGFPQDPGAGFPQAWQGSARVGTVVAMRGLRTVREWWADLTDLVLPAECGGCGRAREVLCPRCRTALSGDPPFRVRPDPEPPGLPAVHAAAPYADEVRAALLAHKERGALALAAPLGAALAGAVRAGLREAWTATGGIGAPDMGGVRRVRDPVLLVPVPSARGAVRTRGHDPARRIALVAAGELRRTGVPARVLAVLRQRYAVADQSGLGARRRLDNLAGALAVAPGGGGLLRGGAVVLVDDLMTTGASLAEAARAVRAATDVAVESGAGSGTYGTARSAVYPAAAGEGREERKTGPRMAGPYGGGRVAREAICAAVVAASTDSFEINRN</sequence>
<accession>A0ABP9IY54</accession>
<proteinExistence type="predicted"/>
<dbReference type="EMBL" id="BAABIV010000038">
    <property type="protein sequence ID" value="GAA5014096.1"/>
    <property type="molecule type" value="Genomic_DNA"/>
</dbReference>
<protein>
    <submittedName>
        <fullName evidence="1">ComF family protein</fullName>
    </submittedName>
</protein>
<keyword evidence="2" id="KW-1185">Reference proteome</keyword>
<evidence type="ECO:0000313" key="1">
    <source>
        <dbReference type="EMBL" id="GAA5014096.1"/>
    </source>
</evidence>
<comment type="caution">
    <text evidence="1">The sequence shown here is derived from an EMBL/GenBank/DDBJ whole genome shotgun (WGS) entry which is preliminary data.</text>
</comment>
<evidence type="ECO:0000313" key="2">
    <source>
        <dbReference type="Proteomes" id="UP001500610"/>
    </source>
</evidence>
<reference evidence="2" key="1">
    <citation type="journal article" date="2019" name="Int. J. Syst. Evol. Microbiol.">
        <title>The Global Catalogue of Microorganisms (GCM) 10K type strain sequencing project: providing services to taxonomists for standard genome sequencing and annotation.</title>
        <authorList>
            <consortium name="The Broad Institute Genomics Platform"/>
            <consortium name="The Broad Institute Genome Sequencing Center for Infectious Disease"/>
            <person name="Wu L."/>
            <person name="Ma J."/>
        </authorList>
    </citation>
    <scope>NUCLEOTIDE SEQUENCE [LARGE SCALE GENOMIC DNA]</scope>
    <source>
        <strain evidence="2">JCM 17657</strain>
    </source>
</reference>
<name>A0ABP9IY54_9ACTN</name>